<comment type="caution">
    <text evidence="1">The sequence shown here is derived from an EMBL/GenBank/DDBJ whole genome shotgun (WGS) entry which is preliminary data.</text>
</comment>
<sequence length="56" mass="6553">MSQERGGLIDEKFDLTTLLESLPRSDHVHQTTNTRRGSVNIRAMWETELEHLFRVT</sequence>
<evidence type="ECO:0000313" key="1">
    <source>
        <dbReference type="EMBL" id="KAK0047663.1"/>
    </source>
</evidence>
<protein>
    <submittedName>
        <fullName evidence="1">Uncharacterized protein</fullName>
    </submittedName>
</protein>
<accession>A0AAD8B5A4</accession>
<evidence type="ECO:0000313" key="2">
    <source>
        <dbReference type="Proteomes" id="UP001233172"/>
    </source>
</evidence>
<feature type="non-terminal residue" evidence="1">
    <location>
        <position position="56"/>
    </location>
</feature>
<dbReference type="EMBL" id="JASAOG010000148">
    <property type="protein sequence ID" value="KAK0047663.1"/>
    <property type="molecule type" value="Genomic_DNA"/>
</dbReference>
<proteinExistence type="predicted"/>
<dbReference type="AlphaFoldDB" id="A0AAD8B5A4"/>
<reference evidence="1" key="2">
    <citation type="submission" date="2023-04" db="EMBL/GenBank/DDBJ databases">
        <authorList>
            <person name="Bu L."/>
            <person name="Lu L."/>
            <person name="Laidemitt M.R."/>
            <person name="Zhang S.M."/>
            <person name="Mutuku M."/>
            <person name="Mkoji G."/>
            <person name="Steinauer M."/>
            <person name="Loker E.S."/>
        </authorList>
    </citation>
    <scope>NUCLEOTIDE SEQUENCE</scope>
    <source>
        <strain evidence="1">KasaAsao</strain>
        <tissue evidence="1">Whole Snail</tissue>
    </source>
</reference>
<keyword evidence="2" id="KW-1185">Reference proteome</keyword>
<gene>
    <name evidence="1" type="ORF">Bpfe_022968</name>
</gene>
<reference evidence="1" key="1">
    <citation type="journal article" date="2023" name="PLoS Negl. Trop. Dis.">
        <title>A genome sequence for Biomphalaria pfeifferi, the major vector snail for the human-infecting parasite Schistosoma mansoni.</title>
        <authorList>
            <person name="Bu L."/>
            <person name="Lu L."/>
            <person name="Laidemitt M.R."/>
            <person name="Zhang S.M."/>
            <person name="Mutuku M."/>
            <person name="Mkoji G."/>
            <person name="Steinauer M."/>
            <person name="Loker E.S."/>
        </authorList>
    </citation>
    <scope>NUCLEOTIDE SEQUENCE</scope>
    <source>
        <strain evidence="1">KasaAsao</strain>
    </source>
</reference>
<dbReference type="Proteomes" id="UP001233172">
    <property type="component" value="Unassembled WGS sequence"/>
</dbReference>
<name>A0AAD8B5A4_BIOPF</name>
<organism evidence="1 2">
    <name type="scientific">Biomphalaria pfeifferi</name>
    <name type="common">Bloodfluke planorb</name>
    <name type="synonym">Freshwater snail</name>
    <dbReference type="NCBI Taxonomy" id="112525"/>
    <lineage>
        <taxon>Eukaryota</taxon>
        <taxon>Metazoa</taxon>
        <taxon>Spiralia</taxon>
        <taxon>Lophotrochozoa</taxon>
        <taxon>Mollusca</taxon>
        <taxon>Gastropoda</taxon>
        <taxon>Heterobranchia</taxon>
        <taxon>Euthyneura</taxon>
        <taxon>Panpulmonata</taxon>
        <taxon>Hygrophila</taxon>
        <taxon>Lymnaeoidea</taxon>
        <taxon>Planorbidae</taxon>
        <taxon>Biomphalaria</taxon>
    </lineage>
</organism>